<dbReference type="GO" id="GO:0050136">
    <property type="term" value="F:NADH dehydrogenase (quinone) (non-electrogenic) activity"/>
    <property type="evidence" value="ECO:0007669"/>
    <property type="project" value="UniProtKB-UniRule"/>
</dbReference>
<dbReference type="EMBL" id="JACBZN010000001">
    <property type="protein sequence ID" value="NYI36755.1"/>
    <property type="molecule type" value="Genomic_DNA"/>
</dbReference>
<sequence>MIGTLASVLPGSLAADGPDIPAADLDYGQLSPLIAIAAVAMIGLVVEVVAPRRARFVAQTVVAVLGSIITLGLTVWVYLGLEEVPEGRWAALGSVGGEGAVAVDGPGVLTWAMLLIFGILSFLMFAERSHEGGLSDFIGRAADAPGSPGETEATSARLEHTEVFPLATFALAGMMLFAVSNDLITMFVALEVLSLPLYVLCGVARRRRLLSQEAAMKYFLLGAFSSAFFLYGAALAYGYSGSLNLTEINTAVSARGDETAILLAAIGLLLVGLLFKVGAVPFHSWTPDVYQGAPTPVTAFMAAATKAAAFIAMMRVLFVAFGGASWDWRPVLWVVAVLTMLVGSIVAISQTDVKRMLAYSSIAHAGFLTVGLSGAYLGDQEGLSITSVSSVLFYLLAYGVATIGAFAIVTVVRDSAGETTHLSKWAGLGKESPFLAGSFAVFMLSFAGIPLTAGFIGKWAVFSAAWGGGAWLLVVIGVLCSAVAAYFYVRVIVLMFFTDPVGDGPTVAVAGVTTTVVIALAVITTVVLGLLPGPMLDLAQNAGAFVR</sequence>
<keyword evidence="5" id="KW-0813">Transport</keyword>
<dbReference type="NCBIfam" id="TIGR01770">
    <property type="entry name" value="NDH_I_N"/>
    <property type="match status" value="1"/>
</dbReference>
<comment type="subunit">
    <text evidence="5">NDH-1 is composed of 14 different subunits. Subunits NuoA, H, J, K, L, M, N constitute the membrane sector of the complex.</text>
</comment>
<dbReference type="GO" id="GO:0005886">
    <property type="term" value="C:plasma membrane"/>
    <property type="evidence" value="ECO:0007669"/>
    <property type="project" value="UniProtKB-SubCell"/>
</dbReference>
<dbReference type="InterPro" id="IPR001750">
    <property type="entry name" value="ND/Mrp_TM"/>
</dbReference>
<feature type="transmembrane region" description="Helical" evidence="5">
    <location>
        <begin position="469"/>
        <end position="497"/>
    </location>
</feature>
<evidence type="ECO:0000256" key="6">
    <source>
        <dbReference type="RuleBase" id="RU000320"/>
    </source>
</evidence>
<feature type="transmembrane region" description="Helical" evidence="5">
    <location>
        <begin position="330"/>
        <end position="349"/>
    </location>
</feature>
<reference evidence="9 10" key="1">
    <citation type="submission" date="2020-07" db="EMBL/GenBank/DDBJ databases">
        <title>Sequencing the genomes of 1000 actinobacteria strains.</title>
        <authorList>
            <person name="Klenk H.-P."/>
        </authorList>
    </citation>
    <scope>NUCLEOTIDE SEQUENCE [LARGE SCALE GENOMIC DNA]</scope>
    <source>
        <strain evidence="9 10">DSM 19087</strain>
    </source>
</reference>
<dbReference type="InterPro" id="IPR010096">
    <property type="entry name" value="NADH-Q_OxRdtase_suN/2"/>
</dbReference>
<evidence type="ECO:0000256" key="5">
    <source>
        <dbReference type="HAMAP-Rule" id="MF_00445"/>
    </source>
</evidence>
<comment type="subcellular location">
    <subcellularLocation>
        <location evidence="5">Cell membrane</location>
        <topology evidence="5">Multi-pass membrane protein</topology>
    </subcellularLocation>
    <subcellularLocation>
        <location evidence="1">Endomembrane system</location>
        <topology evidence="1">Multi-pass membrane protein</topology>
    </subcellularLocation>
    <subcellularLocation>
        <location evidence="6">Membrane</location>
        <topology evidence="6">Multi-pass membrane protein</topology>
    </subcellularLocation>
</comment>
<feature type="transmembrane region" description="Helical" evidence="5">
    <location>
        <begin position="356"/>
        <end position="378"/>
    </location>
</feature>
<evidence type="ECO:0000313" key="8">
    <source>
        <dbReference type="EMBL" id="MBD1269337.1"/>
    </source>
</evidence>
<reference evidence="8" key="2">
    <citation type="submission" date="2020-09" db="EMBL/GenBank/DDBJ databases">
        <title>Novel species in genus Aeromicrobium.</title>
        <authorList>
            <person name="Zhang G."/>
        </authorList>
    </citation>
    <scope>NUCLEOTIDE SEQUENCE</scope>
    <source>
        <strain evidence="8">SSW1-57</strain>
    </source>
</reference>
<keyword evidence="5" id="KW-0874">Quinone</keyword>
<keyword evidence="8" id="KW-0560">Oxidoreductase</keyword>
<evidence type="ECO:0000256" key="1">
    <source>
        <dbReference type="ARBA" id="ARBA00004127"/>
    </source>
</evidence>
<evidence type="ECO:0000259" key="7">
    <source>
        <dbReference type="Pfam" id="PF00361"/>
    </source>
</evidence>
<evidence type="ECO:0000313" key="9">
    <source>
        <dbReference type="EMBL" id="NYI36755.1"/>
    </source>
</evidence>
<dbReference type="Proteomes" id="UP000587211">
    <property type="component" value="Unassembled WGS sequence"/>
</dbReference>
<accession>A0A8I0FWP4</accession>
<keyword evidence="5" id="KW-1003">Cell membrane</keyword>
<feature type="transmembrane region" description="Helical" evidence="5">
    <location>
        <begin position="163"/>
        <end position="180"/>
    </location>
</feature>
<evidence type="ECO:0000313" key="10">
    <source>
        <dbReference type="Proteomes" id="UP000587211"/>
    </source>
</evidence>
<feature type="transmembrane region" description="Helical" evidence="5">
    <location>
        <begin position="108"/>
        <end position="126"/>
    </location>
</feature>
<dbReference type="GO" id="GO:0008137">
    <property type="term" value="F:NADH dehydrogenase (ubiquinone) activity"/>
    <property type="evidence" value="ECO:0007669"/>
    <property type="project" value="InterPro"/>
</dbReference>
<feature type="transmembrane region" description="Helical" evidence="5">
    <location>
        <begin position="30"/>
        <end position="49"/>
    </location>
</feature>
<dbReference type="GO" id="GO:0048038">
    <property type="term" value="F:quinone binding"/>
    <property type="evidence" value="ECO:0007669"/>
    <property type="project" value="UniProtKB-KW"/>
</dbReference>
<dbReference type="EC" id="7.1.1.-" evidence="5"/>
<feature type="transmembrane region" description="Helical" evidence="5">
    <location>
        <begin position="218"/>
        <end position="239"/>
    </location>
</feature>
<dbReference type="Pfam" id="PF00361">
    <property type="entry name" value="Proton_antipo_M"/>
    <property type="match status" value="1"/>
</dbReference>
<feature type="transmembrane region" description="Helical" evidence="5">
    <location>
        <begin position="390"/>
        <end position="412"/>
    </location>
</feature>
<protein>
    <recommendedName>
        <fullName evidence="5">NADH-quinone oxidoreductase subunit N</fullName>
        <ecNumber evidence="5">7.1.1.-</ecNumber>
    </recommendedName>
    <alternativeName>
        <fullName evidence="5">NADH dehydrogenase I subunit N</fullName>
    </alternativeName>
    <alternativeName>
        <fullName evidence="5">NDH-1 subunit N</fullName>
    </alternativeName>
</protein>
<dbReference type="AlphaFoldDB" id="A0A8I0FWP4"/>
<comment type="catalytic activity">
    <reaction evidence="5">
        <text>a quinone + NADH + 5 H(+)(in) = a quinol + NAD(+) + 4 H(+)(out)</text>
        <dbReference type="Rhea" id="RHEA:57888"/>
        <dbReference type="ChEBI" id="CHEBI:15378"/>
        <dbReference type="ChEBI" id="CHEBI:24646"/>
        <dbReference type="ChEBI" id="CHEBI:57540"/>
        <dbReference type="ChEBI" id="CHEBI:57945"/>
        <dbReference type="ChEBI" id="CHEBI:132124"/>
    </reaction>
</comment>
<gene>
    <name evidence="5 8" type="primary">nuoN</name>
    <name evidence="9" type="ORF">BJ975_000130</name>
    <name evidence="8" type="ORF">IDH50_03750</name>
</gene>
<keyword evidence="2 5" id="KW-0812">Transmembrane</keyword>
<dbReference type="NCBIfam" id="NF004441">
    <property type="entry name" value="PRK05777.1-4"/>
    <property type="match status" value="1"/>
</dbReference>
<comment type="similarity">
    <text evidence="5">Belongs to the complex I subunit 2 family.</text>
</comment>
<keyword evidence="5" id="KW-0520">NAD</keyword>
<feature type="transmembrane region" description="Helical" evidence="5">
    <location>
        <begin position="56"/>
        <end position="79"/>
    </location>
</feature>
<feature type="transmembrane region" description="Helical" evidence="5">
    <location>
        <begin position="300"/>
        <end position="324"/>
    </location>
</feature>
<comment type="function">
    <text evidence="5">NDH-1 shuttles electrons from NADH, via FMN and iron-sulfur (Fe-S) centers, to quinones in the respiratory chain. The immediate electron acceptor for the enzyme in this species is believed to be a menaquinone. Couples the redox reaction to proton translocation (for every two electrons transferred, four hydrogen ions are translocated across the cytoplasmic membrane), and thus conserves the redox energy in a proton gradient.</text>
</comment>
<keyword evidence="3 5" id="KW-1133">Transmembrane helix</keyword>
<feature type="domain" description="NADH:quinone oxidoreductase/Mrp antiporter transmembrane" evidence="7">
    <location>
        <begin position="180"/>
        <end position="481"/>
    </location>
</feature>
<dbReference type="RefSeq" id="WP_179422666.1">
    <property type="nucleotide sequence ID" value="NZ_BAAAMP010000002.1"/>
</dbReference>
<feature type="transmembrane region" description="Helical" evidence="5">
    <location>
        <begin position="509"/>
        <end position="531"/>
    </location>
</feature>
<evidence type="ECO:0000256" key="3">
    <source>
        <dbReference type="ARBA" id="ARBA00022989"/>
    </source>
</evidence>
<dbReference type="HAMAP" id="MF_00445">
    <property type="entry name" value="NDH1_NuoN_1"/>
    <property type="match status" value="1"/>
</dbReference>
<dbReference type="GO" id="GO:0042773">
    <property type="term" value="P:ATP synthesis coupled electron transport"/>
    <property type="evidence" value="ECO:0007669"/>
    <property type="project" value="InterPro"/>
</dbReference>
<organism evidence="8 11">
    <name type="scientific">Aeromicrobium tamlense</name>
    <dbReference type="NCBI Taxonomy" id="375541"/>
    <lineage>
        <taxon>Bacteria</taxon>
        <taxon>Bacillati</taxon>
        <taxon>Actinomycetota</taxon>
        <taxon>Actinomycetes</taxon>
        <taxon>Propionibacteriales</taxon>
        <taxon>Nocardioidaceae</taxon>
        <taxon>Aeromicrobium</taxon>
    </lineage>
</organism>
<keyword evidence="5" id="KW-1278">Translocase</keyword>
<evidence type="ECO:0000256" key="4">
    <source>
        <dbReference type="ARBA" id="ARBA00023136"/>
    </source>
</evidence>
<feature type="transmembrane region" description="Helical" evidence="5">
    <location>
        <begin position="186"/>
        <end position="206"/>
    </location>
</feature>
<name>A0A8I0FWP4_9ACTN</name>
<keyword evidence="10" id="KW-1185">Reference proteome</keyword>
<dbReference type="GO" id="GO:0012505">
    <property type="term" value="C:endomembrane system"/>
    <property type="evidence" value="ECO:0007669"/>
    <property type="project" value="UniProtKB-SubCell"/>
</dbReference>
<feature type="transmembrane region" description="Helical" evidence="5">
    <location>
        <begin position="259"/>
        <end position="279"/>
    </location>
</feature>
<dbReference type="EMBL" id="JACWMT010000001">
    <property type="protein sequence ID" value="MBD1269337.1"/>
    <property type="molecule type" value="Genomic_DNA"/>
</dbReference>
<dbReference type="Proteomes" id="UP000659061">
    <property type="component" value="Unassembled WGS sequence"/>
</dbReference>
<proteinExistence type="inferred from homology"/>
<keyword evidence="4 5" id="KW-0472">Membrane</keyword>
<evidence type="ECO:0000256" key="2">
    <source>
        <dbReference type="ARBA" id="ARBA00022692"/>
    </source>
</evidence>
<dbReference type="PANTHER" id="PTHR22773">
    <property type="entry name" value="NADH DEHYDROGENASE"/>
    <property type="match status" value="1"/>
</dbReference>
<evidence type="ECO:0000313" key="11">
    <source>
        <dbReference type="Proteomes" id="UP000659061"/>
    </source>
</evidence>
<feature type="transmembrane region" description="Helical" evidence="5">
    <location>
        <begin position="433"/>
        <end position="457"/>
    </location>
</feature>
<comment type="caution">
    <text evidence="8">The sequence shown here is derived from an EMBL/GenBank/DDBJ whole genome shotgun (WGS) entry which is preliminary data.</text>
</comment>